<proteinExistence type="predicted"/>
<sequence length="89" mass="10186">ARDEELRKRQEPQRVENRSWSSRDACTTKPANVARAPAAEEMPITAATPPLLLEMTETKLGYKSERLFKLELNASTYGVALAWRWHGTW</sequence>
<accession>K0SWT1</accession>
<gene>
    <name evidence="2" type="ORF">THAOC_08810</name>
</gene>
<dbReference type="Proteomes" id="UP000266841">
    <property type="component" value="Unassembled WGS sequence"/>
</dbReference>
<evidence type="ECO:0000313" key="2">
    <source>
        <dbReference type="EMBL" id="EJK69890.1"/>
    </source>
</evidence>
<feature type="region of interest" description="Disordered" evidence="1">
    <location>
        <begin position="1"/>
        <end position="42"/>
    </location>
</feature>
<name>K0SWT1_THAOC</name>
<reference evidence="2 3" key="1">
    <citation type="journal article" date="2012" name="Genome Biol.">
        <title>Genome and low-iron response of an oceanic diatom adapted to chronic iron limitation.</title>
        <authorList>
            <person name="Lommer M."/>
            <person name="Specht M."/>
            <person name="Roy A.S."/>
            <person name="Kraemer L."/>
            <person name="Andreson R."/>
            <person name="Gutowska M.A."/>
            <person name="Wolf J."/>
            <person name="Bergner S.V."/>
            <person name="Schilhabel M.B."/>
            <person name="Klostermeier U.C."/>
            <person name="Beiko R.G."/>
            <person name="Rosenstiel P."/>
            <person name="Hippler M."/>
            <person name="Laroche J."/>
        </authorList>
    </citation>
    <scope>NUCLEOTIDE SEQUENCE [LARGE SCALE GENOMIC DNA]</scope>
    <source>
        <strain evidence="2 3">CCMP1005</strain>
    </source>
</reference>
<dbReference type="EMBL" id="AGNL01009411">
    <property type="protein sequence ID" value="EJK69890.1"/>
    <property type="molecule type" value="Genomic_DNA"/>
</dbReference>
<feature type="compositionally biased region" description="Basic and acidic residues" evidence="1">
    <location>
        <begin position="1"/>
        <end position="17"/>
    </location>
</feature>
<evidence type="ECO:0000256" key="1">
    <source>
        <dbReference type="SAM" id="MobiDB-lite"/>
    </source>
</evidence>
<keyword evidence="3" id="KW-1185">Reference proteome</keyword>
<organism evidence="2 3">
    <name type="scientific">Thalassiosira oceanica</name>
    <name type="common">Marine diatom</name>
    <dbReference type="NCBI Taxonomy" id="159749"/>
    <lineage>
        <taxon>Eukaryota</taxon>
        <taxon>Sar</taxon>
        <taxon>Stramenopiles</taxon>
        <taxon>Ochrophyta</taxon>
        <taxon>Bacillariophyta</taxon>
        <taxon>Coscinodiscophyceae</taxon>
        <taxon>Thalassiosirophycidae</taxon>
        <taxon>Thalassiosirales</taxon>
        <taxon>Thalassiosiraceae</taxon>
        <taxon>Thalassiosira</taxon>
    </lineage>
</organism>
<comment type="caution">
    <text evidence="2">The sequence shown here is derived from an EMBL/GenBank/DDBJ whole genome shotgun (WGS) entry which is preliminary data.</text>
</comment>
<evidence type="ECO:0000313" key="3">
    <source>
        <dbReference type="Proteomes" id="UP000266841"/>
    </source>
</evidence>
<dbReference type="AlphaFoldDB" id="K0SWT1"/>
<feature type="non-terminal residue" evidence="2">
    <location>
        <position position="1"/>
    </location>
</feature>
<protein>
    <submittedName>
        <fullName evidence="2">Uncharacterized protein</fullName>
    </submittedName>
</protein>